<dbReference type="Pfam" id="PF05163">
    <property type="entry name" value="DinB"/>
    <property type="match status" value="1"/>
</dbReference>
<accession>A0ABY6CT20</accession>
<dbReference type="PANTHER" id="PTHR39473:SF1">
    <property type="entry name" value="DINB-LIKE DOMAIN-CONTAINING PROTEIN"/>
    <property type="match status" value="1"/>
</dbReference>
<dbReference type="Proteomes" id="UP001065174">
    <property type="component" value="Chromosome"/>
</dbReference>
<gene>
    <name evidence="2" type="ORF">N6H18_03390</name>
</gene>
<dbReference type="EMBL" id="CP106679">
    <property type="protein sequence ID" value="UXP32999.1"/>
    <property type="molecule type" value="Genomic_DNA"/>
</dbReference>
<protein>
    <submittedName>
        <fullName evidence="2">DinB family protein</fullName>
    </submittedName>
</protein>
<name>A0ABY6CT20_9BACT</name>
<keyword evidence="3" id="KW-1185">Reference proteome</keyword>
<evidence type="ECO:0000313" key="3">
    <source>
        <dbReference type="Proteomes" id="UP001065174"/>
    </source>
</evidence>
<evidence type="ECO:0000313" key="2">
    <source>
        <dbReference type="EMBL" id="UXP32999.1"/>
    </source>
</evidence>
<reference evidence="2" key="1">
    <citation type="submission" date="2022-09" db="EMBL/GenBank/DDBJ databases">
        <title>Comparative genomics and taxonomic characterization of three novel marine species of genus Reichenbachiella exhibiting antioxidant and polysaccharide degradation activities.</title>
        <authorList>
            <person name="Muhammad N."/>
            <person name="Lee Y.-J."/>
            <person name="Ko J."/>
            <person name="Kim S.-G."/>
        </authorList>
    </citation>
    <scope>NUCLEOTIDE SEQUENCE</scope>
    <source>
        <strain evidence="2">BKB1-1</strain>
    </source>
</reference>
<organism evidence="2 3">
    <name type="scientific">Reichenbachiella agarivorans</name>
    <dbReference type="NCBI Taxonomy" id="2979464"/>
    <lineage>
        <taxon>Bacteria</taxon>
        <taxon>Pseudomonadati</taxon>
        <taxon>Bacteroidota</taxon>
        <taxon>Cytophagia</taxon>
        <taxon>Cytophagales</taxon>
        <taxon>Reichenbachiellaceae</taxon>
        <taxon>Reichenbachiella</taxon>
    </lineage>
</organism>
<keyword evidence="1" id="KW-0479">Metal-binding</keyword>
<dbReference type="RefSeq" id="WP_262310430.1">
    <property type="nucleotide sequence ID" value="NZ_CP106679.1"/>
</dbReference>
<dbReference type="InterPro" id="IPR007837">
    <property type="entry name" value="DinB"/>
</dbReference>
<dbReference type="PANTHER" id="PTHR39473">
    <property type="match status" value="1"/>
</dbReference>
<evidence type="ECO:0000256" key="1">
    <source>
        <dbReference type="ARBA" id="ARBA00022723"/>
    </source>
</evidence>
<sequence>MIIKLAINNIFNQLTGLIQELTNEEYSQLSITLNGSTIGQHVRHTLEFFKCLLQDYHTGMVNYDLRCRDLALESDTVVALDQLNQLRNQLNQVSDNVSITLEQSFDADETSCIVQSNLERELIYNIEHAVHHMALIRIGLREVKPNLMLDESFGIASSTMRYRASLLQKA</sequence>
<proteinExistence type="predicted"/>